<feature type="chain" id="PRO_5006065038" description="Scavenger receptor class F, member 2" evidence="1">
    <location>
        <begin position="24"/>
        <end position="209"/>
    </location>
</feature>
<evidence type="ECO:0000256" key="1">
    <source>
        <dbReference type="SAM" id="SignalP"/>
    </source>
</evidence>
<organism evidence="2 3">
    <name type="scientific">Ruegeria denitrificans</name>
    <dbReference type="NCBI Taxonomy" id="1715692"/>
    <lineage>
        <taxon>Bacteria</taxon>
        <taxon>Pseudomonadati</taxon>
        <taxon>Pseudomonadota</taxon>
        <taxon>Alphaproteobacteria</taxon>
        <taxon>Rhodobacterales</taxon>
        <taxon>Roseobacteraceae</taxon>
        <taxon>Ruegeria</taxon>
    </lineage>
</organism>
<evidence type="ECO:0008006" key="4">
    <source>
        <dbReference type="Google" id="ProtNLM"/>
    </source>
</evidence>
<evidence type="ECO:0000313" key="2">
    <source>
        <dbReference type="EMBL" id="CUK00347.1"/>
    </source>
</evidence>
<gene>
    <name evidence="2" type="ORF">RUE5091_02119</name>
</gene>
<sequence length="209" mass="21974">MFVLLRFLMILLLLTTLSGPAFAQLFDRNGQCRAGQFQCGTRCCSGGQRCSFDGHCIPLGGTYCGGGRTCGPFERCVAGGTRCAPAGANRCTTRADCPGGSICNARRECERITPDFDPNTAIEGLPTLCDDGVTCGAGSSCLPGGGCTRPGWFLCEETDSQCRPGFKCSEHQGCVPIKAVDCGYGKWCKPGEQCLPEGGCEKLPEGSDP</sequence>
<protein>
    <recommendedName>
        <fullName evidence="4">Scavenger receptor class F, member 2</fullName>
    </recommendedName>
</protein>
<dbReference type="Proteomes" id="UP000051260">
    <property type="component" value="Unassembled WGS sequence"/>
</dbReference>
<evidence type="ECO:0000313" key="3">
    <source>
        <dbReference type="Proteomes" id="UP000051260"/>
    </source>
</evidence>
<keyword evidence="3" id="KW-1185">Reference proteome</keyword>
<dbReference type="AlphaFoldDB" id="A0A0P1I9S5"/>
<dbReference type="Gene3D" id="2.160.20.50">
    <property type="entry name" value="Insect antifreeze protein"/>
    <property type="match status" value="1"/>
</dbReference>
<dbReference type="EMBL" id="CYUD01000006">
    <property type="protein sequence ID" value="CUK00347.1"/>
    <property type="molecule type" value="Genomic_DNA"/>
</dbReference>
<dbReference type="RefSeq" id="WP_243470761.1">
    <property type="nucleotide sequence ID" value="NZ_CYUD01000006.1"/>
</dbReference>
<keyword evidence="1" id="KW-0732">Signal</keyword>
<reference evidence="3" key="1">
    <citation type="submission" date="2015-09" db="EMBL/GenBank/DDBJ databases">
        <authorList>
            <person name="Rodrigo-Torres L."/>
            <person name="Arahal D.R."/>
        </authorList>
    </citation>
    <scope>NUCLEOTIDE SEQUENCE [LARGE SCALE GENOMIC DNA]</scope>
    <source>
        <strain evidence="3">CECT 5091</strain>
    </source>
</reference>
<accession>A0A0P1I9S5</accession>
<proteinExistence type="predicted"/>
<name>A0A0P1I9S5_9RHOB</name>
<dbReference type="STRING" id="1715692.RUE5091_02119"/>
<feature type="signal peptide" evidence="1">
    <location>
        <begin position="1"/>
        <end position="23"/>
    </location>
</feature>